<dbReference type="InterPro" id="IPR002781">
    <property type="entry name" value="TM_pro_TauE-like"/>
</dbReference>
<feature type="transmembrane region" description="Helical" evidence="6">
    <location>
        <begin position="97"/>
        <end position="116"/>
    </location>
</feature>
<dbReference type="RefSeq" id="WP_245029251.1">
    <property type="nucleotide sequence ID" value="NZ_CP095075.1"/>
</dbReference>
<keyword evidence="8" id="KW-1185">Reference proteome</keyword>
<evidence type="ECO:0000256" key="5">
    <source>
        <dbReference type="ARBA" id="ARBA00023136"/>
    </source>
</evidence>
<accession>A0ABY4H665</accession>
<evidence type="ECO:0000256" key="3">
    <source>
        <dbReference type="ARBA" id="ARBA00022692"/>
    </source>
</evidence>
<dbReference type="Pfam" id="PF01925">
    <property type="entry name" value="TauE"/>
    <property type="match status" value="1"/>
</dbReference>
<comment type="similarity">
    <text evidence="2 6">Belongs to the 4-toluene sulfonate uptake permease (TSUP) (TC 2.A.102) family.</text>
</comment>
<comment type="subcellular location">
    <subcellularLocation>
        <location evidence="6">Cell membrane</location>
        <topology evidence="6">Multi-pass membrane protein</topology>
    </subcellularLocation>
    <subcellularLocation>
        <location evidence="1">Membrane</location>
        <topology evidence="1">Multi-pass membrane protein</topology>
    </subcellularLocation>
</comment>
<evidence type="ECO:0000313" key="8">
    <source>
        <dbReference type="Proteomes" id="UP000830326"/>
    </source>
</evidence>
<keyword evidence="4 6" id="KW-1133">Transmembrane helix</keyword>
<name>A0ABY4H665_9BACI</name>
<evidence type="ECO:0000313" key="7">
    <source>
        <dbReference type="EMBL" id="UOR10237.1"/>
    </source>
</evidence>
<dbReference type="Proteomes" id="UP000830326">
    <property type="component" value="Chromosome"/>
</dbReference>
<evidence type="ECO:0000256" key="6">
    <source>
        <dbReference type="RuleBase" id="RU363041"/>
    </source>
</evidence>
<evidence type="ECO:0000256" key="4">
    <source>
        <dbReference type="ARBA" id="ARBA00022989"/>
    </source>
</evidence>
<feature type="transmembrane region" description="Helical" evidence="6">
    <location>
        <begin position="180"/>
        <end position="202"/>
    </location>
</feature>
<proteinExistence type="inferred from homology"/>
<feature type="transmembrane region" description="Helical" evidence="6">
    <location>
        <begin position="238"/>
        <end position="258"/>
    </location>
</feature>
<organism evidence="7 8">
    <name type="scientific">Halobacillus amylolyticus</name>
    <dbReference type="NCBI Taxonomy" id="2932259"/>
    <lineage>
        <taxon>Bacteria</taxon>
        <taxon>Bacillati</taxon>
        <taxon>Bacillota</taxon>
        <taxon>Bacilli</taxon>
        <taxon>Bacillales</taxon>
        <taxon>Bacillaceae</taxon>
        <taxon>Halobacillus</taxon>
    </lineage>
</organism>
<sequence>MIILALIFLGFAASTYGTIIGAGGGFLFVPVLVTFYDISPEAAAATGLAIVFINAVAGLPIFFKQRRVLLRTGLLLAFGAFPGTFIGGELVKYSPDAVFYTLFAALLVGLGLFLSLKKPSQVKNQLTTSEENPQDKQNDDHALNLWKLLGIGAALGIVSSFFGIGGGWLLVPILTYGLGFSIKTATATSIFSLALYSLVGLLPSIATGAVQWSIVAWSGIGVLVGAQVGAILSKKVKGVTITRLLSALVIIMGVNMIFQI</sequence>
<protein>
    <recommendedName>
        <fullName evidence="6">Probable membrane transporter protein</fullName>
    </recommendedName>
</protein>
<dbReference type="InterPro" id="IPR051598">
    <property type="entry name" value="TSUP/Inactive_protease-like"/>
</dbReference>
<feature type="transmembrane region" description="Helical" evidence="6">
    <location>
        <begin position="148"/>
        <end position="174"/>
    </location>
</feature>
<reference evidence="7" key="1">
    <citation type="submission" date="2022-04" db="EMBL/GenBank/DDBJ databases">
        <title>Halobacillus sp. isolated from saltern.</title>
        <authorList>
            <person name="Won M."/>
            <person name="Lee C.-M."/>
            <person name="Woen H.-Y."/>
            <person name="Kwon S.-W."/>
        </authorList>
    </citation>
    <scope>NUCLEOTIDE SEQUENCE</scope>
    <source>
        <strain evidence="7">SSHM10-5</strain>
    </source>
</reference>
<feature type="transmembrane region" description="Helical" evidence="6">
    <location>
        <begin position="41"/>
        <end position="62"/>
    </location>
</feature>
<feature type="transmembrane region" description="Helical" evidence="6">
    <location>
        <begin position="214"/>
        <end position="232"/>
    </location>
</feature>
<feature type="transmembrane region" description="Helical" evidence="6">
    <location>
        <begin position="74"/>
        <end position="91"/>
    </location>
</feature>
<evidence type="ECO:0000256" key="1">
    <source>
        <dbReference type="ARBA" id="ARBA00004141"/>
    </source>
</evidence>
<keyword evidence="6" id="KW-1003">Cell membrane</keyword>
<evidence type="ECO:0000256" key="2">
    <source>
        <dbReference type="ARBA" id="ARBA00009142"/>
    </source>
</evidence>
<keyword evidence="3 6" id="KW-0812">Transmembrane</keyword>
<gene>
    <name evidence="7" type="ORF">MUO15_10940</name>
</gene>
<keyword evidence="5 6" id="KW-0472">Membrane</keyword>
<dbReference type="EMBL" id="CP095075">
    <property type="protein sequence ID" value="UOR10237.1"/>
    <property type="molecule type" value="Genomic_DNA"/>
</dbReference>
<dbReference type="PANTHER" id="PTHR43701">
    <property type="entry name" value="MEMBRANE TRANSPORTER PROTEIN MJ0441-RELATED"/>
    <property type="match status" value="1"/>
</dbReference>
<dbReference type="PANTHER" id="PTHR43701:SF5">
    <property type="entry name" value="MEMBRANE TRANSPORTER PROTEIN-RELATED"/>
    <property type="match status" value="1"/>
</dbReference>